<name>A0A250G6D8_9FLAO</name>
<dbReference type="EMBL" id="CP022388">
    <property type="protein sequence ID" value="ATA91757.1"/>
    <property type="molecule type" value="Genomic_DNA"/>
</dbReference>
<accession>A0A250G6D8</accession>
<gene>
    <name evidence="1" type="ORF">CGC56_05970</name>
</gene>
<evidence type="ECO:0000313" key="2">
    <source>
        <dbReference type="Proteomes" id="UP000243136"/>
    </source>
</evidence>
<dbReference type="AlphaFoldDB" id="A0A250G6D8"/>
<organism evidence="1 2">
    <name type="scientific">Capnocytophaga canimorsus</name>
    <dbReference type="NCBI Taxonomy" id="28188"/>
    <lineage>
        <taxon>Bacteria</taxon>
        <taxon>Pseudomonadati</taxon>
        <taxon>Bacteroidota</taxon>
        <taxon>Flavobacteriia</taxon>
        <taxon>Flavobacteriales</taxon>
        <taxon>Flavobacteriaceae</taxon>
        <taxon>Capnocytophaga</taxon>
    </lineage>
</organism>
<dbReference type="Proteomes" id="UP000243136">
    <property type="component" value="Chromosome"/>
</dbReference>
<sequence>MVKTKNMKKDTYTLIKICKCGYQEEFALTKLEATFGLFGNTYWEMSCAKCGKTKVESVGYSTPEIDDELLKFGAKMKIIPFLNRTKI</sequence>
<proteinExistence type="predicted"/>
<protein>
    <submittedName>
        <fullName evidence="1">Uncharacterized protein</fullName>
    </submittedName>
</protein>
<evidence type="ECO:0000313" key="1">
    <source>
        <dbReference type="EMBL" id="ATA91757.1"/>
    </source>
</evidence>
<reference evidence="2" key="1">
    <citation type="submission" date="2017-06" db="EMBL/GenBank/DDBJ databases">
        <title>Capnocytophaga spp. assemblies.</title>
        <authorList>
            <person name="Gulvik C.A."/>
        </authorList>
    </citation>
    <scope>NUCLEOTIDE SEQUENCE [LARGE SCALE GENOMIC DNA]</scope>
    <source>
        <strain evidence="2">H5594</strain>
    </source>
</reference>